<dbReference type="RefSeq" id="WP_146307747.1">
    <property type="nucleotide sequence ID" value="NZ_VOHS01000045.1"/>
</dbReference>
<proteinExistence type="predicted"/>
<comment type="caution">
    <text evidence="1">The sequence shown here is derived from an EMBL/GenBank/DDBJ whole genome shotgun (WGS) entry which is preliminary data.</text>
</comment>
<accession>A0A5C6LJS3</accession>
<sequence>MESNVNLNGLTYSNTANFNGAGVNYFAGGIGVGVLDPGEFKLAVNGGIKAKRLKADQGNWQTLCLSRSINCLH</sequence>
<dbReference type="AlphaFoldDB" id="A0A5C6LJS3"/>
<reference evidence="1 2" key="1">
    <citation type="submission" date="2019-08" db="EMBL/GenBank/DDBJ databases">
        <title>Whole genome sequencing of chitin degrading bacteria Chitinophaga pinensis YS16.</title>
        <authorList>
            <person name="Singh R.P."/>
            <person name="Manchanda G."/>
            <person name="Maurya I.K."/>
            <person name="Joshi N.K."/>
            <person name="Srivastava A.K."/>
        </authorList>
    </citation>
    <scope>NUCLEOTIDE SEQUENCE [LARGE SCALE GENOMIC DNA]</scope>
    <source>
        <strain evidence="1 2">YS-16</strain>
    </source>
</reference>
<dbReference type="EMBL" id="VOHS01000045">
    <property type="protein sequence ID" value="TWV94689.1"/>
    <property type="molecule type" value="Genomic_DNA"/>
</dbReference>
<evidence type="ECO:0000313" key="1">
    <source>
        <dbReference type="EMBL" id="TWV94689.1"/>
    </source>
</evidence>
<protein>
    <submittedName>
        <fullName evidence="1">Uncharacterized protein</fullName>
    </submittedName>
</protein>
<name>A0A5C6LJS3_9BACT</name>
<gene>
    <name evidence="1" type="ORF">FEF09_25590</name>
</gene>
<dbReference type="OrthoDB" id="743778at2"/>
<evidence type="ECO:0000313" key="2">
    <source>
        <dbReference type="Proteomes" id="UP000318815"/>
    </source>
</evidence>
<organism evidence="1 2">
    <name type="scientific">Chitinophaga pinensis</name>
    <dbReference type="NCBI Taxonomy" id="79329"/>
    <lineage>
        <taxon>Bacteria</taxon>
        <taxon>Pseudomonadati</taxon>
        <taxon>Bacteroidota</taxon>
        <taxon>Chitinophagia</taxon>
        <taxon>Chitinophagales</taxon>
        <taxon>Chitinophagaceae</taxon>
        <taxon>Chitinophaga</taxon>
    </lineage>
</organism>
<dbReference type="Proteomes" id="UP000318815">
    <property type="component" value="Unassembled WGS sequence"/>
</dbReference>
<keyword evidence="2" id="KW-1185">Reference proteome</keyword>